<dbReference type="Proteomes" id="UP000193411">
    <property type="component" value="Unassembled WGS sequence"/>
</dbReference>
<reference evidence="3 4" key="1">
    <citation type="submission" date="2016-07" db="EMBL/GenBank/DDBJ databases">
        <title>Pervasive Adenine N6-methylation of Active Genes in Fungi.</title>
        <authorList>
            <consortium name="DOE Joint Genome Institute"/>
            <person name="Mondo S.J."/>
            <person name="Dannebaum R.O."/>
            <person name="Kuo R.C."/>
            <person name="Labutti K."/>
            <person name="Haridas S."/>
            <person name="Kuo A."/>
            <person name="Salamov A."/>
            <person name="Ahrendt S.R."/>
            <person name="Lipzen A."/>
            <person name="Sullivan W."/>
            <person name="Andreopoulos W.B."/>
            <person name="Clum A."/>
            <person name="Lindquist E."/>
            <person name="Daum C."/>
            <person name="Ramamoorthy G.K."/>
            <person name="Gryganskyi A."/>
            <person name="Culley D."/>
            <person name="Magnuson J.K."/>
            <person name="James T.Y."/>
            <person name="O'Malley M.A."/>
            <person name="Stajich J.E."/>
            <person name="Spatafora J.W."/>
            <person name="Visel A."/>
            <person name="Grigoriev I.V."/>
        </authorList>
    </citation>
    <scope>NUCLEOTIDE SEQUENCE [LARGE SCALE GENOMIC DNA]</scope>
    <source>
        <strain evidence="3 4">PL171</strain>
    </source>
</reference>
<feature type="transmembrane region" description="Helical" evidence="2">
    <location>
        <begin position="196"/>
        <end position="215"/>
    </location>
</feature>
<gene>
    <name evidence="3" type="ORF">BCR44DRAFT_1260812</name>
</gene>
<keyword evidence="2" id="KW-0812">Transmembrane</keyword>
<protein>
    <submittedName>
        <fullName evidence="3">Uncharacterized protein</fullName>
    </submittedName>
</protein>
<dbReference type="EMBL" id="MCFL01000055">
    <property type="protein sequence ID" value="ORZ31789.1"/>
    <property type="molecule type" value="Genomic_DNA"/>
</dbReference>
<feature type="transmembrane region" description="Helical" evidence="2">
    <location>
        <begin position="36"/>
        <end position="56"/>
    </location>
</feature>
<evidence type="ECO:0000313" key="3">
    <source>
        <dbReference type="EMBL" id="ORZ31789.1"/>
    </source>
</evidence>
<feature type="compositionally biased region" description="Low complexity" evidence="1">
    <location>
        <begin position="287"/>
        <end position="303"/>
    </location>
</feature>
<keyword evidence="2" id="KW-0472">Membrane</keyword>
<organism evidence="3 4">
    <name type="scientific">Catenaria anguillulae PL171</name>
    <dbReference type="NCBI Taxonomy" id="765915"/>
    <lineage>
        <taxon>Eukaryota</taxon>
        <taxon>Fungi</taxon>
        <taxon>Fungi incertae sedis</taxon>
        <taxon>Blastocladiomycota</taxon>
        <taxon>Blastocladiomycetes</taxon>
        <taxon>Blastocladiales</taxon>
        <taxon>Catenariaceae</taxon>
        <taxon>Catenaria</taxon>
    </lineage>
</organism>
<keyword evidence="2" id="KW-1133">Transmembrane helix</keyword>
<evidence type="ECO:0000313" key="4">
    <source>
        <dbReference type="Proteomes" id="UP000193411"/>
    </source>
</evidence>
<feature type="transmembrane region" description="Helical" evidence="2">
    <location>
        <begin position="252"/>
        <end position="270"/>
    </location>
</feature>
<proteinExistence type="predicted"/>
<comment type="caution">
    <text evidence="3">The sequence shown here is derived from an EMBL/GenBank/DDBJ whole genome shotgun (WGS) entry which is preliminary data.</text>
</comment>
<feature type="transmembrane region" description="Helical" evidence="2">
    <location>
        <begin position="340"/>
        <end position="364"/>
    </location>
</feature>
<accession>A0A1Y2HB42</accession>
<feature type="region of interest" description="Disordered" evidence="1">
    <location>
        <begin position="287"/>
        <end position="309"/>
    </location>
</feature>
<name>A0A1Y2HB42_9FUNG</name>
<dbReference type="AlphaFoldDB" id="A0A1Y2HB42"/>
<keyword evidence="4" id="KW-1185">Reference proteome</keyword>
<evidence type="ECO:0000256" key="2">
    <source>
        <dbReference type="SAM" id="Phobius"/>
    </source>
</evidence>
<sequence length="439" mass="47319">MSPCPCLWNCTSRDENICMTIKLLSRSFQCNMISRLGADIALLLLFGINVFLLVYCTRNLVKRIRRNALQLQSSSGGGTCPEPNRSNNSTPPFLSVTRRWWSCRWLRTCEFVQLVAVLSHLITLALRIASRHLVGLSSAQCAQLILVSGALGPIFRPCSTGVLIYRCTSVLPKHIMGNLGSRMCMSRVSRISPRRLMRWTLSVLYAVGTVFWALAGLDQTRAPREQQQSSALAGDGTCTTSVEQSFWGPGPILHLLVYILVAFSFVIPLGRHLVHIQSLSPTAVASSPTAASSPAQPASPSSTQHTSLPRRKFSAAAAFTQSRSVTATHKQIVQLFWMGLLRTLGAVFVYLTMVILDLTGAFGADANEQLVKYSIINASALAAASFAAPKRGVKVVRGGGGGVSPQTSLGGRAAGSLQRQNGVLGNVGMEKSLCDSKRG</sequence>
<evidence type="ECO:0000256" key="1">
    <source>
        <dbReference type="SAM" id="MobiDB-lite"/>
    </source>
</evidence>